<dbReference type="Proteomes" id="UP001372338">
    <property type="component" value="Unassembled WGS sequence"/>
</dbReference>
<evidence type="ECO:0000313" key="5">
    <source>
        <dbReference type="Proteomes" id="UP001372338"/>
    </source>
</evidence>
<proteinExistence type="predicted"/>
<gene>
    <name evidence="4" type="ORF">RIF29_33416</name>
</gene>
<protein>
    <submittedName>
        <fullName evidence="4">Uncharacterized protein</fullName>
    </submittedName>
</protein>
<dbReference type="GO" id="GO:0000462">
    <property type="term" value="P:maturation of SSU-rRNA from tricistronic rRNA transcript (SSU-rRNA, 5.8S rRNA, LSU-rRNA)"/>
    <property type="evidence" value="ECO:0007669"/>
    <property type="project" value="TreeGrafter"/>
</dbReference>
<feature type="compositionally biased region" description="Pro residues" evidence="3">
    <location>
        <begin position="20"/>
        <end position="29"/>
    </location>
</feature>
<reference evidence="4 5" key="1">
    <citation type="submission" date="2024-01" db="EMBL/GenBank/DDBJ databases">
        <title>The genomes of 5 underutilized Papilionoideae crops provide insights into root nodulation and disease resistanc.</title>
        <authorList>
            <person name="Yuan L."/>
        </authorList>
    </citation>
    <scope>NUCLEOTIDE SEQUENCE [LARGE SCALE GENOMIC DNA]</scope>
    <source>
        <strain evidence="4">ZHUSHIDOU_FW_LH</strain>
        <tissue evidence="4">Leaf</tissue>
    </source>
</reference>
<keyword evidence="5" id="KW-1185">Reference proteome</keyword>
<organism evidence="4 5">
    <name type="scientific">Crotalaria pallida</name>
    <name type="common">Smooth rattlebox</name>
    <name type="synonym">Crotalaria striata</name>
    <dbReference type="NCBI Taxonomy" id="3830"/>
    <lineage>
        <taxon>Eukaryota</taxon>
        <taxon>Viridiplantae</taxon>
        <taxon>Streptophyta</taxon>
        <taxon>Embryophyta</taxon>
        <taxon>Tracheophyta</taxon>
        <taxon>Spermatophyta</taxon>
        <taxon>Magnoliopsida</taxon>
        <taxon>eudicotyledons</taxon>
        <taxon>Gunneridae</taxon>
        <taxon>Pentapetalae</taxon>
        <taxon>rosids</taxon>
        <taxon>fabids</taxon>
        <taxon>Fabales</taxon>
        <taxon>Fabaceae</taxon>
        <taxon>Papilionoideae</taxon>
        <taxon>50 kb inversion clade</taxon>
        <taxon>genistoids sensu lato</taxon>
        <taxon>core genistoids</taxon>
        <taxon>Crotalarieae</taxon>
        <taxon>Crotalaria</taxon>
    </lineage>
</organism>
<feature type="compositionally biased region" description="Basic and acidic residues" evidence="3">
    <location>
        <begin position="94"/>
        <end position="103"/>
    </location>
</feature>
<comment type="caution">
    <text evidence="4">The sequence shown here is derived from an EMBL/GenBank/DDBJ whole genome shotgun (WGS) entry which is preliminary data.</text>
</comment>
<dbReference type="PANTHER" id="PTHR44267">
    <property type="entry name" value="WD REPEAT-CONTAINING PROTEIN 43"/>
    <property type="match status" value="1"/>
</dbReference>
<accession>A0AAN9HSR6</accession>
<feature type="region of interest" description="Disordered" evidence="3">
    <location>
        <begin position="20"/>
        <end position="43"/>
    </location>
</feature>
<keyword evidence="2" id="KW-0539">Nucleus</keyword>
<evidence type="ECO:0000256" key="1">
    <source>
        <dbReference type="ARBA" id="ARBA00004123"/>
    </source>
</evidence>
<feature type="region of interest" description="Disordered" evidence="3">
    <location>
        <begin position="238"/>
        <end position="283"/>
    </location>
</feature>
<dbReference type="AlphaFoldDB" id="A0AAN9HSR6"/>
<dbReference type="GO" id="GO:0005730">
    <property type="term" value="C:nucleolus"/>
    <property type="evidence" value="ECO:0007669"/>
    <property type="project" value="TreeGrafter"/>
</dbReference>
<evidence type="ECO:0000256" key="3">
    <source>
        <dbReference type="SAM" id="MobiDB-lite"/>
    </source>
</evidence>
<dbReference type="InterPro" id="IPR052414">
    <property type="entry name" value="U3_snoRNA-assoc_WDR"/>
</dbReference>
<sequence length="283" mass="30841">MLSPHHLLSLCFRAELLKTIPPPPPPPHPALTFSSSLHSDQNETLSTAAPFASSTLRLSKDQGEAADGILLEDDPSEPTMGEKLAASLSLLDGNKSKSDKEQESYDLAKPPSADSAHVLLKQALNADDRTLLLDCLYTQDEKVIRKSVADLHPSNVLKLLRSLISITESRGAILACAEVSTSTSFKWNNVARIAIASFELFLIEARVSTFESAVRLSSCLDILYTGVIEEEVDEGETIPVIYEDKDSEDESDDAMETDQDSEDEKQSGQAFDDVSDIDGIVMM</sequence>
<dbReference type="PANTHER" id="PTHR44267:SF1">
    <property type="entry name" value="WD REPEAT-CONTAINING PROTEIN 43"/>
    <property type="match status" value="1"/>
</dbReference>
<evidence type="ECO:0000256" key="2">
    <source>
        <dbReference type="ARBA" id="ARBA00023242"/>
    </source>
</evidence>
<feature type="region of interest" description="Disordered" evidence="3">
    <location>
        <begin position="90"/>
        <end position="110"/>
    </location>
</feature>
<feature type="compositionally biased region" description="Polar residues" evidence="3">
    <location>
        <begin position="32"/>
        <end position="43"/>
    </location>
</feature>
<comment type="subcellular location">
    <subcellularLocation>
        <location evidence="1">Nucleus</location>
    </subcellularLocation>
</comment>
<dbReference type="EMBL" id="JAYWIO010000007">
    <property type="protein sequence ID" value="KAK7250760.1"/>
    <property type="molecule type" value="Genomic_DNA"/>
</dbReference>
<name>A0AAN9HSR6_CROPI</name>
<evidence type="ECO:0000313" key="4">
    <source>
        <dbReference type="EMBL" id="KAK7250760.1"/>
    </source>
</evidence>
<feature type="compositionally biased region" description="Acidic residues" evidence="3">
    <location>
        <begin position="245"/>
        <end position="263"/>
    </location>
</feature>